<evidence type="ECO:0000313" key="4">
    <source>
        <dbReference type="Proteomes" id="UP001501624"/>
    </source>
</evidence>
<accession>A0ABP7HR17</accession>
<organism evidence="3 4">
    <name type="scientific">Amycolatopsis tucumanensis</name>
    <dbReference type="NCBI Taxonomy" id="401106"/>
    <lineage>
        <taxon>Bacteria</taxon>
        <taxon>Bacillati</taxon>
        <taxon>Actinomycetota</taxon>
        <taxon>Actinomycetes</taxon>
        <taxon>Pseudonocardiales</taxon>
        <taxon>Pseudonocardiaceae</taxon>
        <taxon>Amycolatopsis</taxon>
    </lineage>
</organism>
<dbReference type="EMBL" id="BAABCM010000001">
    <property type="protein sequence ID" value="GAA3799430.1"/>
    <property type="molecule type" value="Genomic_DNA"/>
</dbReference>
<dbReference type="Proteomes" id="UP001501624">
    <property type="component" value="Unassembled WGS sequence"/>
</dbReference>
<gene>
    <name evidence="3" type="ORF">GCM10022380_15960</name>
</gene>
<dbReference type="PANTHER" id="PTHR34351:SF1">
    <property type="entry name" value="SLR1927 PROTEIN"/>
    <property type="match status" value="1"/>
</dbReference>
<sequence length="380" mass="40062">MRRRLTGRGVAVLVAAVPLLVFGQWGGYPLLRALGAVALVAVLAAVAVTARGLGVEVRRAVYPDRVERGSAALARLRVRNPGQRRQAAFLATDGIGGQAQTVSVRALAPGAEATYHYELPTGARGRHPVGPLTLHRADPFGLAVNRKPTGETSDLWVHPRQLPARVLVSGHPRHHHDGARTDDALRGSIDLQDVREYVPGDEVRHVHWKATARTGRLMVRDLVDPEQPRFTLLLDTRAGSLSPAGFEEAADVAASLLVASARAGHPSRLVTAGGLDLPTPGGLPATRQLLDELCQATQAPADALVPPALSARGGAGGCLVLVSSARAEPPALTWLRDRFDTIFLVALEGPGPRMAAAPGARVLLAADAVQAVRLWNEVAG</sequence>
<dbReference type="InterPro" id="IPR002881">
    <property type="entry name" value="DUF58"/>
</dbReference>
<feature type="transmembrane region" description="Helical" evidence="1">
    <location>
        <begin position="33"/>
        <end position="53"/>
    </location>
</feature>
<dbReference type="RefSeq" id="WP_237334986.1">
    <property type="nucleotide sequence ID" value="NZ_BAABCM010000001.1"/>
</dbReference>
<keyword evidence="1" id="KW-0472">Membrane</keyword>
<protein>
    <recommendedName>
        <fullName evidence="2">DUF58 domain-containing protein</fullName>
    </recommendedName>
</protein>
<proteinExistence type="predicted"/>
<evidence type="ECO:0000313" key="3">
    <source>
        <dbReference type="EMBL" id="GAA3799430.1"/>
    </source>
</evidence>
<keyword evidence="4" id="KW-1185">Reference proteome</keyword>
<evidence type="ECO:0000259" key="2">
    <source>
        <dbReference type="Pfam" id="PF01882"/>
    </source>
</evidence>
<dbReference type="Pfam" id="PF01882">
    <property type="entry name" value="DUF58"/>
    <property type="match status" value="1"/>
</dbReference>
<feature type="domain" description="DUF58" evidence="2">
    <location>
        <begin position="193"/>
        <end position="300"/>
    </location>
</feature>
<name>A0ABP7HR17_9PSEU</name>
<keyword evidence="1" id="KW-1133">Transmembrane helix</keyword>
<reference evidence="4" key="1">
    <citation type="journal article" date="2019" name="Int. J. Syst. Evol. Microbiol.">
        <title>The Global Catalogue of Microorganisms (GCM) 10K type strain sequencing project: providing services to taxonomists for standard genome sequencing and annotation.</title>
        <authorList>
            <consortium name="The Broad Institute Genomics Platform"/>
            <consortium name="The Broad Institute Genome Sequencing Center for Infectious Disease"/>
            <person name="Wu L."/>
            <person name="Ma J."/>
        </authorList>
    </citation>
    <scope>NUCLEOTIDE SEQUENCE [LARGE SCALE GENOMIC DNA]</scope>
    <source>
        <strain evidence="4">JCM 17017</strain>
    </source>
</reference>
<dbReference type="PANTHER" id="PTHR34351">
    <property type="entry name" value="SLR1927 PROTEIN-RELATED"/>
    <property type="match status" value="1"/>
</dbReference>
<evidence type="ECO:0000256" key="1">
    <source>
        <dbReference type="SAM" id="Phobius"/>
    </source>
</evidence>
<comment type="caution">
    <text evidence="3">The sequence shown here is derived from an EMBL/GenBank/DDBJ whole genome shotgun (WGS) entry which is preliminary data.</text>
</comment>
<keyword evidence="1" id="KW-0812">Transmembrane</keyword>